<proteinExistence type="predicted"/>
<dbReference type="AlphaFoldDB" id="A0A225X266"/>
<gene>
    <name evidence="1" type="ORF">PHMEG_0001806</name>
</gene>
<evidence type="ECO:0000313" key="2">
    <source>
        <dbReference type="Proteomes" id="UP000198211"/>
    </source>
</evidence>
<keyword evidence="2" id="KW-1185">Reference proteome</keyword>
<reference evidence="2" key="1">
    <citation type="submission" date="2017-03" db="EMBL/GenBank/DDBJ databases">
        <title>Phytopthora megakarya and P. palmivora, two closely related causual agents of cacao black pod achieved similar genome size and gene model numbers by different mechanisms.</title>
        <authorList>
            <person name="Ali S."/>
            <person name="Shao J."/>
            <person name="Larry D.J."/>
            <person name="Kronmiller B."/>
            <person name="Shen D."/>
            <person name="Strem M.D."/>
            <person name="Melnick R.L."/>
            <person name="Guiltinan M.J."/>
            <person name="Tyler B.M."/>
            <person name="Meinhardt L.W."/>
            <person name="Bailey B.A."/>
        </authorList>
    </citation>
    <scope>NUCLEOTIDE SEQUENCE [LARGE SCALE GENOMIC DNA]</scope>
    <source>
        <strain evidence="2">zdho120</strain>
    </source>
</reference>
<sequence>MRPAFSSSGYAVVSLQLDPATVTLLLEDARMRTYSPVVEQVGGQDNDENRSQSRVKRMNNAMKKVFHAIKEDAAVRDENYVPCIFSYMYSRKGGSDQEPRQDYIQTVRDDVDSRYRGTIPASVLVSLEPGTRVRIYPSCFEYARSDKELILDIPPGYAVIFRGGLFHSGVGYTVPNYRLHCYLVGKGMKWTPDVVSNTIFVCNFCDHTENTSQKIRQHCRNSPGIPILKRHRDQGEMVMNTRMKKIADNVRETLELEQRRGEATASKKLLHREDFMKNSNFLNNNYRLVFNFHPSDSDGDALQPSHQDVQGTDVQEVNVVSDQFEQFDATQSDSGPSDAP</sequence>
<dbReference type="EMBL" id="NBNE01000071">
    <property type="protein sequence ID" value="OWZ23329.1"/>
    <property type="molecule type" value="Genomic_DNA"/>
</dbReference>
<dbReference type="OrthoDB" id="123221at2759"/>
<accession>A0A225X266</accession>
<comment type="caution">
    <text evidence="1">The sequence shown here is derived from an EMBL/GenBank/DDBJ whole genome shotgun (WGS) entry which is preliminary data.</text>
</comment>
<protein>
    <submittedName>
        <fullName evidence="1">Uncharacterized protein</fullName>
    </submittedName>
</protein>
<evidence type="ECO:0000313" key="1">
    <source>
        <dbReference type="EMBL" id="OWZ23329.1"/>
    </source>
</evidence>
<name>A0A225X266_9STRA</name>
<organism evidence="1 2">
    <name type="scientific">Phytophthora megakarya</name>
    <dbReference type="NCBI Taxonomy" id="4795"/>
    <lineage>
        <taxon>Eukaryota</taxon>
        <taxon>Sar</taxon>
        <taxon>Stramenopiles</taxon>
        <taxon>Oomycota</taxon>
        <taxon>Peronosporomycetes</taxon>
        <taxon>Peronosporales</taxon>
        <taxon>Peronosporaceae</taxon>
        <taxon>Phytophthora</taxon>
    </lineage>
</organism>
<dbReference type="Proteomes" id="UP000198211">
    <property type="component" value="Unassembled WGS sequence"/>
</dbReference>